<reference evidence="2" key="1">
    <citation type="journal article" date="2019" name="Int. J. Syst. Evol. Microbiol.">
        <title>The Global Catalogue of Microorganisms (GCM) 10K type strain sequencing project: providing services to taxonomists for standard genome sequencing and annotation.</title>
        <authorList>
            <consortium name="The Broad Institute Genomics Platform"/>
            <consortium name="The Broad Institute Genome Sequencing Center for Infectious Disease"/>
            <person name="Wu L."/>
            <person name="Ma J."/>
        </authorList>
    </citation>
    <scope>NUCLEOTIDE SEQUENCE [LARGE SCALE GENOMIC DNA]</scope>
    <source>
        <strain evidence="2">CGMCC 1.15111</strain>
    </source>
</reference>
<proteinExistence type="predicted"/>
<organism evidence="1 2">
    <name type="scientific">Roseivirga thermotolerans</name>
    <dbReference type="NCBI Taxonomy" id="1758176"/>
    <lineage>
        <taxon>Bacteria</taxon>
        <taxon>Pseudomonadati</taxon>
        <taxon>Bacteroidota</taxon>
        <taxon>Cytophagia</taxon>
        <taxon>Cytophagales</taxon>
        <taxon>Roseivirgaceae</taxon>
        <taxon>Roseivirga</taxon>
    </lineage>
</organism>
<dbReference type="EMBL" id="BNAG01000004">
    <property type="protein sequence ID" value="GHE73123.1"/>
    <property type="molecule type" value="Genomic_DNA"/>
</dbReference>
<evidence type="ECO:0000313" key="1">
    <source>
        <dbReference type="EMBL" id="GHE73123.1"/>
    </source>
</evidence>
<protein>
    <recommendedName>
        <fullName evidence="3">DUF4276 family protein</fullName>
    </recommendedName>
</protein>
<evidence type="ECO:0008006" key="3">
    <source>
        <dbReference type="Google" id="ProtNLM"/>
    </source>
</evidence>
<gene>
    <name evidence="1" type="ORF">GCM10011340_32060</name>
</gene>
<name>A0ABQ3I9A9_9BACT</name>
<sequence length="244" mass="28463">MKTAVFVEGQTELILIREMLLRHFAYQEVSIACYTLFSDNKLNATDYSFPAPNEFAETHFQIINVGGDNAVLTRLLNREQELINAGYDLILGLRDMFSENYIKIVKDRTIKKEISDKFIDGHNQQIRSKATRPESIRFHFAVMEAEAWFLGMPEALTRMDNRLTAEYIEEHRKYNIDEIDPETEFFHPANEVKAIYELVGRRYDKSKGDIDQLVNQVTKEDYETLDSGEKCESFSSFYKSLVQR</sequence>
<dbReference type="RefSeq" id="WP_189631300.1">
    <property type="nucleotide sequence ID" value="NZ_BNAG01000004.1"/>
</dbReference>
<accession>A0ABQ3I9A9</accession>
<keyword evidence="2" id="KW-1185">Reference proteome</keyword>
<dbReference type="Proteomes" id="UP000658258">
    <property type="component" value="Unassembled WGS sequence"/>
</dbReference>
<comment type="caution">
    <text evidence="1">The sequence shown here is derived from an EMBL/GenBank/DDBJ whole genome shotgun (WGS) entry which is preliminary data.</text>
</comment>
<evidence type="ECO:0000313" key="2">
    <source>
        <dbReference type="Proteomes" id="UP000658258"/>
    </source>
</evidence>